<dbReference type="RefSeq" id="WP_073550102.1">
    <property type="nucleotide sequence ID" value="NZ_CAWMVK010000003.1"/>
</dbReference>
<proteinExistence type="inferred from homology"/>
<name>A0A1U7HN27_9CHRO</name>
<gene>
    <name evidence="7" type="primary">lgt</name>
    <name evidence="8" type="ORF">NIES1031_13985</name>
</gene>
<comment type="similarity">
    <text evidence="1 7">Belongs to the Lgt family.</text>
</comment>
<dbReference type="InterPro" id="IPR001640">
    <property type="entry name" value="Lgt"/>
</dbReference>
<evidence type="ECO:0000256" key="6">
    <source>
        <dbReference type="ARBA" id="ARBA00023136"/>
    </source>
</evidence>
<dbReference type="HAMAP" id="MF_01147">
    <property type="entry name" value="Lgt"/>
    <property type="match status" value="1"/>
</dbReference>
<feature type="transmembrane region" description="Helical" evidence="7">
    <location>
        <begin position="120"/>
        <end position="140"/>
    </location>
</feature>
<feature type="transmembrane region" description="Helical" evidence="7">
    <location>
        <begin position="20"/>
        <end position="37"/>
    </location>
</feature>
<dbReference type="EC" id="2.5.1.145" evidence="7"/>
<dbReference type="PROSITE" id="PS01311">
    <property type="entry name" value="LGT"/>
    <property type="match status" value="1"/>
</dbReference>
<dbReference type="GO" id="GO:0042158">
    <property type="term" value="P:lipoprotein biosynthetic process"/>
    <property type="evidence" value="ECO:0007669"/>
    <property type="project" value="UniProtKB-UniRule"/>
</dbReference>
<evidence type="ECO:0000256" key="3">
    <source>
        <dbReference type="ARBA" id="ARBA00022679"/>
    </source>
</evidence>
<dbReference type="OrthoDB" id="871140at2"/>
<feature type="transmembrane region" description="Helical" evidence="7">
    <location>
        <begin position="49"/>
        <end position="70"/>
    </location>
</feature>
<sequence length="281" mass="32240">MYPPVDPIIVQIGPLALRWYGLLIVVAIIVGVTVASREVERRGQKSDDFWDMTIWVLIPAFIGARLYYVFVQSPRGENGLGSFLQNPVMILQIWQGGIHIFGAFIFGAIALWIYTRIKRLPLLIFMDAIALSLPLAQAIGRWGNFINQELYGPPTNLPWGLHIDPNHRIGPYQDLTTYPETTRFHPLFLYESLWNFVGFGLIFWISRRFSRQLRDGDITLLYLIWYPTGRFFIEFLRTDSWFFTGTPFNVVHILCFIAVVGSAIILYRRHGSGQSSYSGTS</sequence>
<comment type="caution">
    <text evidence="8">The sequence shown here is derived from an EMBL/GenBank/DDBJ whole genome shotgun (WGS) entry which is preliminary data.</text>
</comment>
<keyword evidence="3 7" id="KW-0808">Transferase</keyword>
<keyword evidence="5 7" id="KW-1133">Transmembrane helix</keyword>
<dbReference type="STRING" id="247279.NIES1031_13985"/>
<feature type="transmembrane region" description="Helical" evidence="7">
    <location>
        <begin position="218"/>
        <end position="236"/>
    </location>
</feature>
<protein>
    <recommendedName>
        <fullName evidence="7">Phosphatidylglycerol--prolipoprotein diacylglyceryl transferase</fullName>
        <ecNumber evidence="7">2.5.1.145</ecNumber>
    </recommendedName>
</protein>
<evidence type="ECO:0000313" key="8">
    <source>
        <dbReference type="EMBL" id="OKH24961.1"/>
    </source>
</evidence>
<dbReference type="EMBL" id="MRCC01000011">
    <property type="protein sequence ID" value="OKH24961.1"/>
    <property type="molecule type" value="Genomic_DNA"/>
</dbReference>
<comment type="pathway">
    <text evidence="7">Protein modification; lipoprotein biosynthesis (diacylglyceryl transfer).</text>
</comment>
<keyword evidence="6 7" id="KW-0472">Membrane</keyword>
<feature type="binding site" evidence="7">
    <location>
        <position position="141"/>
    </location>
    <ligand>
        <name>a 1,2-diacyl-sn-glycero-3-phospho-(1'-sn-glycerol)</name>
        <dbReference type="ChEBI" id="CHEBI:64716"/>
    </ligand>
</feature>
<dbReference type="GO" id="GO:0008961">
    <property type="term" value="F:phosphatidylglycerol-prolipoprotein diacylglyceryl transferase activity"/>
    <property type="evidence" value="ECO:0007669"/>
    <property type="project" value="UniProtKB-UniRule"/>
</dbReference>
<reference evidence="8 9" key="1">
    <citation type="submission" date="2016-11" db="EMBL/GenBank/DDBJ databases">
        <title>Draft Genome Sequences of Nine Cyanobacterial Strains from Diverse Habitats.</title>
        <authorList>
            <person name="Zhu T."/>
            <person name="Hou S."/>
            <person name="Lu X."/>
            <person name="Hess W.R."/>
        </authorList>
    </citation>
    <scope>NUCLEOTIDE SEQUENCE [LARGE SCALE GENOMIC DNA]</scope>
    <source>
        <strain evidence="8 9">5.2 s.c.1</strain>
    </source>
</reference>
<keyword evidence="2 7" id="KW-1003">Cell membrane</keyword>
<evidence type="ECO:0000256" key="5">
    <source>
        <dbReference type="ARBA" id="ARBA00022989"/>
    </source>
</evidence>
<comment type="catalytic activity">
    <reaction evidence="7">
        <text>L-cysteinyl-[prolipoprotein] + a 1,2-diacyl-sn-glycero-3-phospho-(1'-sn-glycerol) = an S-1,2-diacyl-sn-glyceryl-L-cysteinyl-[prolipoprotein] + sn-glycerol 1-phosphate + H(+)</text>
        <dbReference type="Rhea" id="RHEA:56712"/>
        <dbReference type="Rhea" id="RHEA-COMP:14679"/>
        <dbReference type="Rhea" id="RHEA-COMP:14680"/>
        <dbReference type="ChEBI" id="CHEBI:15378"/>
        <dbReference type="ChEBI" id="CHEBI:29950"/>
        <dbReference type="ChEBI" id="CHEBI:57685"/>
        <dbReference type="ChEBI" id="CHEBI:64716"/>
        <dbReference type="ChEBI" id="CHEBI:140658"/>
        <dbReference type="EC" id="2.5.1.145"/>
    </reaction>
</comment>
<dbReference type="PANTHER" id="PTHR30589:SF0">
    <property type="entry name" value="PHOSPHATIDYLGLYCEROL--PROLIPOPROTEIN DIACYLGLYCERYL TRANSFERASE"/>
    <property type="match status" value="1"/>
</dbReference>
<keyword evidence="8" id="KW-0449">Lipoprotein</keyword>
<feature type="transmembrane region" description="Helical" evidence="7">
    <location>
        <begin position="187"/>
        <end position="206"/>
    </location>
</feature>
<evidence type="ECO:0000256" key="7">
    <source>
        <dbReference type="HAMAP-Rule" id="MF_01147"/>
    </source>
</evidence>
<comment type="function">
    <text evidence="7">Catalyzes the transfer of the diacylglyceryl group from phosphatidylglycerol to the sulfhydryl group of the N-terminal cysteine of a prolipoprotein, the first step in the formation of mature lipoproteins.</text>
</comment>
<evidence type="ECO:0000313" key="9">
    <source>
        <dbReference type="Proteomes" id="UP000185984"/>
    </source>
</evidence>
<comment type="subcellular location">
    <subcellularLocation>
        <location evidence="7">Cell membrane</location>
        <topology evidence="7">Multi-pass membrane protein</topology>
    </subcellularLocation>
</comment>
<feature type="transmembrane region" description="Helical" evidence="7">
    <location>
        <begin position="248"/>
        <end position="267"/>
    </location>
</feature>
<accession>A0A1U7HN27</accession>
<dbReference type="NCBIfam" id="TIGR00544">
    <property type="entry name" value="lgt"/>
    <property type="match status" value="1"/>
</dbReference>
<evidence type="ECO:0000256" key="2">
    <source>
        <dbReference type="ARBA" id="ARBA00022475"/>
    </source>
</evidence>
<dbReference type="PANTHER" id="PTHR30589">
    <property type="entry name" value="PROLIPOPROTEIN DIACYLGLYCERYL TRANSFERASE"/>
    <property type="match status" value="1"/>
</dbReference>
<dbReference type="AlphaFoldDB" id="A0A1U7HN27"/>
<organism evidence="8 9">
    <name type="scientific">Chroogloeocystis siderophila 5.2 s.c.1</name>
    <dbReference type="NCBI Taxonomy" id="247279"/>
    <lineage>
        <taxon>Bacteria</taxon>
        <taxon>Bacillati</taxon>
        <taxon>Cyanobacteriota</taxon>
        <taxon>Cyanophyceae</taxon>
        <taxon>Oscillatoriophycideae</taxon>
        <taxon>Chroococcales</taxon>
        <taxon>Chroococcaceae</taxon>
        <taxon>Chroogloeocystis</taxon>
    </lineage>
</organism>
<evidence type="ECO:0000256" key="1">
    <source>
        <dbReference type="ARBA" id="ARBA00007150"/>
    </source>
</evidence>
<dbReference type="Pfam" id="PF01790">
    <property type="entry name" value="LGT"/>
    <property type="match status" value="1"/>
</dbReference>
<feature type="transmembrane region" description="Helical" evidence="7">
    <location>
        <begin position="90"/>
        <end position="113"/>
    </location>
</feature>
<dbReference type="Proteomes" id="UP000185984">
    <property type="component" value="Unassembled WGS sequence"/>
</dbReference>
<keyword evidence="9" id="KW-1185">Reference proteome</keyword>
<dbReference type="UniPathway" id="UPA00664"/>
<dbReference type="GO" id="GO:0005886">
    <property type="term" value="C:plasma membrane"/>
    <property type="evidence" value="ECO:0007669"/>
    <property type="project" value="UniProtKB-SubCell"/>
</dbReference>
<evidence type="ECO:0000256" key="4">
    <source>
        <dbReference type="ARBA" id="ARBA00022692"/>
    </source>
</evidence>
<keyword evidence="4 7" id="KW-0812">Transmembrane</keyword>